<name>A0A507B861_9PEZI</name>
<dbReference type="GeneID" id="41974050"/>
<comment type="similarity">
    <text evidence="1">Belongs to the HpcH/HpaI aldolase family.</text>
</comment>
<dbReference type="EMBL" id="SKBQ01000038">
    <property type="protein sequence ID" value="TPX12958.1"/>
    <property type="molecule type" value="Genomic_DNA"/>
</dbReference>
<dbReference type="RefSeq" id="XP_030994669.1">
    <property type="nucleotide sequence ID" value="XM_031141254.1"/>
</dbReference>
<protein>
    <recommendedName>
        <fullName evidence="4">HpcH/HpaI aldolase/citrate lyase domain-containing protein</fullName>
    </recommendedName>
</protein>
<dbReference type="AlphaFoldDB" id="A0A507B861"/>
<dbReference type="GO" id="GO:0016832">
    <property type="term" value="F:aldehyde-lyase activity"/>
    <property type="evidence" value="ECO:0007669"/>
    <property type="project" value="TreeGrafter"/>
</dbReference>
<dbReference type="PANTHER" id="PTHR30502">
    <property type="entry name" value="2-KETO-3-DEOXY-L-RHAMNONATE ALDOLASE"/>
    <property type="match status" value="1"/>
</dbReference>
<comment type="caution">
    <text evidence="5">The sequence shown here is derived from an EMBL/GenBank/DDBJ whole genome shotgun (WGS) entry which is preliminary data.</text>
</comment>
<reference evidence="5 6" key="1">
    <citation type="submission" date="2019-06" db="EMBL/GenBank/DDBJ databases">
        <title>Draft genome sequence of the filamentous fungus Phialemoniopsis curvata isolated from diesel fuel.</title>
        <authorList>
            <person name="Varaljay V.A."/>
            <person name="Lyon W.J."/>
            <person name="Crouch A.L."/>
            <person name="Drake C.E."/>
            <person name="Hollomon J.M."/>
            <person name="Nadeau L.J."/>
            <person name="Nunn H.S."/>
            <person name="Stevenson B.S."/>
            <person name="Bojanowski C.L."/>
            <person name="Crookes-Goodson W.J."/>
        </authorList>
    </citation>
    <scope>NUCLEOTIDE SEQUENCE [LARGE SCALE GENOMIC DNA]</scope>
    <source>
        <strain evidence="5 6">D216</strain>
    </source>
</reference>
<evidence type="ECO:0000313" key="6">
    <source>
        <dbReference type="Proteomes" id="UP000319257"/>
    </source>
</evidence>
<dbReference type="SUPFAM" id="SSF51621">
    <property type="entry name" value="Phosphoenolpyruvate/pyruvate domain"/>
    <property type="match status" value="1"/>
</dbReference>
<sequence length="267" mass="28455">MPIKIDGSPLRRALQGGRYALGVQMVMPSAHVARVVAGVPGLTYVMIDLEHGGLSDTEMHTAIQAIAPFGVSPIVRLPSGEPWLIKRALDAGAHGIFVPMVSTADEAAAIASAARFPPEGTRGFGSTYSRDAFGWASDEEYRRKANKEIIVGVMIETRQGFENFEAIINTAGIDVISTGETDLCLSMGYELTPNNPPSEVADAIRQISAAAKMANKWQGGRIRPSTGGVKDMMARGIQMVGVGLDAWCLRDALTNAVKEAEKRAVST</sequence>
<evidence type="ECO:0000256" key="3">
    <source>
        <dbReference type="ARBA" id="ARBA00023239"/>
    </source>
</evidence>
<dbReference type="Pfam" id="PF03328">
    <property type="entry name" value="HpcH_HpaI"/>
    <property type="match status" value="1"/>
</dbReference>
<dbReference type="Proteomes" id="UP000319257">
    <property type="component" value="Unassembled WGS sequence"/>
</dbReference>
<dbReference type="InterPro" id="IPR005000">
    <property type="entry name" value="Aldolase/citrate-lyase_domain"/>
</dbReference>
<accession>A0A507B861</accession>
<evidence type="ECO:0000313" key="5">
    <source>
        <dbReference type="EMBL" id="TPX12958.1"/>
    </source>
</evidence>
<dbReference type="GO" id="GO:0046872">
    <property type="term" value="F:metal ion binding"/>
    <property type="evidence" value="ECO:0007669"/>
    <property type="project" value="UniProtKB-KW"/>
</dbReference>
<evidence type="ECO:0000256" key="1">
    <source>
        <dbReference type="ARBA" id="ARBA00005568"/>
    </source>
</evidence>
<dbReference type="InterPro" id="IPR050251">
    <property type="entry name" value="HpcH-HpaI_aldolase"/>
</dbReference>
<feature type="domain" description="HpcH/HpaI aldolase/citrate lyase" evidence="4">
    <location>
        <begin position="41"/>
        <end position="249"/>
    </location>
</feature>
<organism evidence="5 6">
    <name type="scientific">Thyridium curvatum</name>
    <dbReference type="NCBI Taxonomy" id="1093900"/>
    <lineage>
        <taxon>Eukaryota</taxon>
        <taxon>Fungi</taxon>
        <taxon>Dikarya</taxon>
        <taxon>Ascomycota</taxon>
        <taxon>Pezizomycotina</taxon>
        <taxon>Sordariomycetes</taxon>
        <taxon>Sordariomycetidae</taxon>
        <taxon>Thyridiales</taxon>
        <taxon>Thyridiaceae</taxon>
        <taxon>Thyridium</taxon>
    </lineage>
</organism>
<keyword evidence="2" id="KW-0479">Metal-binding</keyword>
<gene>
    <name evidence="5" type="ORF">E0L32_006603</name>
</gene>
<evidence type="ECO:0000259" key="4">
    <source>
        <dbReference type="Pfam" id="PF03328"/>
    </source>
</evidence>
<dbReference type="PANTHER" id="PTHR30502:SF0">
    <property type="entry name" value="PHOSPHOENOLPYRUVATE CARBOXYLASE FAMILY PROTEIN"/>
    <property type="match status" value="1"/>
</dbReference>
<dbReference type="InterPro" id="IPR040442">
    <property type="entry name" value="Pyrv_kinase-like_dom_sf"/>
</dbReference>
<dbReference type="InterPro" id="IPR015813">
    <property type="entry name" value="Pyrv/PenolPyrv_kinase-like_dom"/>
</dbReference>
<dbReference type="GO" id="GO:0005737">
    <property type="term" value="C:cytoplasm"/>
    <property type="evidence" value="ECO:0007669"/>
    <property type="project" value="TreeGrafter"/>
</dbReference>
<evidence type="ECO:0000256" key="2">
    <source>
        <dbReference type="ARBA" id="ARBA00022723"/>
    </source>
</evidence>
<dbReference type="Gene3D" id="3.20.20.60">
    <property type="entry name" value="Phosphoenolpyruvate-binding domains"/>
    <property type="match status" value="1"/>
</dbReference>
<keyword evidence="6" id="KW-1185">Reference proteome</keyword>
<keyword evidence="3" id="KW-0456">Lyase</keyword>
<dbReference type="InParanoid" id="A0A507B861"/>
<proteinExistence type="inferred from homology"/>
<dbReference type="OrthoDB" id="1621678at2759"/>